<dbReference type="AlphaFoldDB" id="A0A517YJW0"/>
<proteinExistence type="predicted"/>
<dbReference type="KEGG" id="aagg:ETAA8_56320"/>
<keyword evidence="2" id="KW-0732">Signal</keyword>
<feature type="compositionally biased region" description="Polar residues" evidence="1">
    <location>
        <begin position="158"/>
        <end position="168"/>
    </location>
</feature>
<feature type="compositionally biased region" description="Polar residues" evidence="1">
    <location>
        <begin position="31"/>
        <end position="63"/>
    </location>
</feature>
<evidence type="ECO:0000313" key="4">
    <source>
        <dbReference type="Proteomes" id="UP000315017"/>
    </source>
</evidence>
<evidence type="ECO:0000313" key="3">
    <source>
        <dbReference type="EMBL" id="QDU30492.1"/>
    </source>
</evidence>
<feature type="chain" id="PRO_5021886088" evidence="2">
    <location>
        <begin position="21"/>
        <end position="478"/>
    </location>
</feature>
<dbReference type="Gene3D" id="1.25.40.10">
    <property type="entry name" value="Tetratricopeptide repeat domain"/>
    <property type="match status" value="1"/>
</dbReference>
<dbReference type="EMBL" id="CP036274">
    <property type="protein sequence ID" value="QDU30492.1"/>
    <property type="molecule type" value="Genomic_DNA"/>
</dbReference>
<name>A0A517YJW0_9BACT</name>
<evidence type="ECO:0000256" key="2">
    <source>
        <dbReference type="SAM" id="SignalP"/>
    </source>
</evidence>
<sequence length="478" mass="52961" precursor="true">MKLTISWACFVLLMPLIALAVPPREGPKKPQQPSGRPSRPTPNVGSPSLSSAGRPTARPQSGGNSFGRPGGSSEISRKPTVSMLPGRPPSSSGNRLPGSFRPPSNDRPGNSGNERPVTPRPEFNRPGGSRPGSNGSGFNRPIDHRPDVVVNRPDINFNRPTINRPNNSTNINVNRPVINRPVNNNTTIVNRPVTNVTNNTVNKTVINKNTTVINKNYGNQNTFNRPGNYAGNSYRPPRAYYPELHHHWQPTTWSGAYRPAYYNYSYSSGGITLSATNFAFSNPYYVRPAVPTTVLYDYSQPIRVPEPNYEESSDELVRSERAIRRFDDAREVFRRGEYGRANELIDEAIQLLPNDPNLHEFRSLVLFARRRYSESAAALYSVLAVSPGWDAGTLARLYDDPQVYLQQAADLEEFAKANREAMDARFLLVYHDLVRGDQERAEKLLASCVAAQPDDRVMQNLLTALQGRIGAAVPADPG</sequence>
<dbReference type="OrthoDB" id="209618at2"/>
<accession>A0A517YJW0</accession>
<gene>
    <name evidence="3" type="ORF">ETAA8_56320</name>
</gene>
<dbReference type="Proteomes" id="UP000315017">
    <property type="component" value="Chromosome"/>
</dbReference>
<organism evidence="3 4">
    <name type="scientific">Anatilimnocola aggregata</name>
    <dbReference type="NCBI Taxonomy" id="2528021"/>
    <lineage>
        <taxon>Bacteria</taxon>
        <taxon>Pseudomonadati</taxon>
        <taxon>Planctomycetota</taxon>
        <taxon>Planctomycetia</taxon>
        <taxon>Pirellulales</taxon>
        <taxon>Pirellulaceae</taxon>
        <taxon>Anatilimnocola</taxon>
    </lineage>
</organism>
<keyword evidence="4" id="KW-1185">Reference proteome</keyword>
<dbReference type="InterPro" id="IPR011990">
    <property type="entry name" value="TPR-like_helical_dom_sf"/>
</dbReference>
<feature type="region of interest" description="Disordered" evidence="1">
    <location>
        <begin position="24"/>
        <end position="185"/>
    </location>
</feature>
<dbReference type="SUPFAM" id="SSF48452">
    <property type="entry name" value="TPR-like"/>
    <property type="match status" value="1"/>
</dbReference>
<feature type="compositionally biased region" description="Low complexity" evidence="1">
    <location>
        <begin position="124"/>
        <end position="140"/>
    </location>
</feature>
<dbReference type="RefSeq" id="WP_145096052.1">
    <property type="nucleotide sequence ID" value="NZ_CP036274.1"/>
</dbReference>
<reference evidence="3 4" key="1">
    <citation type="submission" date="2019-02" db="EMBL/GenBank/DDBJ databases">
        <title>Deep-cultivation of Planctomycetes and their phenomic and genomic characterization uncovers novel biology.</title>
        <authorList>
            <person name="Wiegand S."/>
            <person name="Jogler M."/>
            <person name="Boedeker C."/>
            <person name="Pinto D."/>
            <person name="Vollmers J."/>
            <person name="Rivas-Marin E."/>
            <person name="Kohn T."/>
            <person name="Peeters S.H."/>
            <person name="Heuer A."/>
            <person name="Rast P."/>
            <person name="Oberbeckmann S."/>
            <person name="Bunk B."/>
            <person name="Jeske O."/>
            <person name="Meyerdierks A."/>
            <person name="Storesund J.E."/>
            <person name="Kallscheuer N."/>
            <person name="Luecker S."/>
            <person name="Lage O.M."/>
            <person name="Pohl T."/>
            <person name="Merkel B.J."/>
            <person name="Hornburger P."/>
            <person name="Mueller R.-W."/>
            <person name="Bruemmer F."/>
            <person name="Labrenz M."/>
            <person name="Spormann A.M."/>
            <person name="Op den Camp H."/>
            <person name="Overmann J."/>
            <person name="Amann R."/>
            <person name="Jetten M.S.M."/>
            <person name="Mascher T."/>
            <person name="Medema M.H."/>
            <person name="Devos D.P."/>
            <person name="Kaster A.-K."/>
            <person name="Ovreas L."/>
            <person name="Rohde M."/>
            <person name="Galperin M.Y."/>
            <person name="Jogler C."/>
        </authorList>
    </citation>
    <scope>NUCLEOTIDE SEQUENCE [LARGE SCALE GENOMIC DNA]</scope>
    <source>
        <strain evidence="3 4">ETA_A8</strain>
    </source>
</reference>
<feature type="compositionally biased region" description="Low complexity" evidence="1">
    <location>
        <begin position="169"/>
        <end position="185"/>
    </location>
</feature>
<feature type="signal peptide" evidence="2">
    <location>
        <begin position="1"/>
        <end position="20"/>
    </location>
</feature>
<protein>
    <submittedName>
        <fullName evidence="3">Uncharacterized protein</fullName>
    </submittedName>
</protein>
<evidence type="ECO:0000256" key="1">
    <source>
        <dbReference type="SAM" id="MobiDB-lite"/>
    </source>
</evidence>